<feature type="domain" description="NAB" evidence="5">
    <location>
        <begin position="13"/>
        <end position="93"/>
    </location>
</feature>
<dbReference type="EMBL" id="JAKUCV010002402">
    <property type="protein sequence ID" value="KAJ4842784.1"/>
    <property type="molecule type" value="Genomic_DNA"/>
</dbReference>
<evidence type="ECO:0000256" key="3">
    <source>
        <dbReference type="SAM" id="Coils"/>
    </source>
</evidence>
<evidence type="ECO:0000256" key="2">
    <source>
        <dbReference type="ARBA" id="ARBA00038006"/>
    </source>
</evidence>
<feature type="coiled-coil region" evidence="3">
    <location>
        <begin position="1316"/>
        <end position="1350"/>
    </location>
</feature>
<dbReference type="PANTHER" id="PTHR32258">
    <property type="entry name" value="PROTEIN NETWORKED 4A"/>
    <property type="match status" value="1"/>
</dbReference>
<evidence type="ECO:0000313" key="6">
    <source>
        <dbReference type="EMBL" id="KAJ4842784.1"/>
    </source>
</evidence>
<feature type="coiled-coil region" evidence="3">
    <location>
        <begin position="191"/>
        <end position="218"/>
    </location>
</feature>
<dbReference type="Proteomes" id="UP001141552">
    <property type="component" value="Unassembled WGS sequence"/>
</dbReference>
<feature type="coiled-coil region" evidence="3">
    <location>
        <begin position="1071"/>
        <end position="1252"/>
    </location>
</feature>
<feature type="coiled-coil region" evidence="3">
    <location>
        <begin position="1645"/>
        <end position="1703"/>
    </location>
</feature>
<protein>
    <recommendedName>
        <fullName evidence="5">NAB domain-containing protein</fullName>
    </recommendedName>
</protein>
<organism evidence="6 7">
    <name type="scientific">Turnera subulata</name>
    <dbReference type="NCBI Taxonomy" id="218843"/>
    <lineage>
        <taxon>Eukaryota</taxon>
        <taxon>Viridiplantae</taxon>
        <taxon>Streptophyta</taxon>
        <taxon>Embryophyta</taxon>
        <taxon>Tracheophyta</taxon>
        <taxon>Spermatophyta</taxon>
        <taxon>Magnoliopsida</taxon>
        <taxon>eudicotyledons</taxon>
        <taxon>Gunneridae</taxon>
        <taxon>Pentapetalae</taxon>
        <taxon>rosids</taxon>
        <taxon>fabids</taxon>
        <taxon>Malpighiales</taxon>
        <taxon>Passifloraceae</taxon>
        <taxon>Turnera</taxon>
    </lineage>
</organism>
<name>A0A9Q0G5R1_9ROSI</name>
<dbReference type="InterPro" id="IPR011684">
    <property type="entry name" value="NAB"/>
</dbReference>
<evidence type="ECO:0000259" key="5">
    <source>
        <dbReference type="PROSITE" id="PS51774"/>
    </source>
</evidence>
<sequence length="1806" mass="207526">MATLSHSESRRLYSWWWDSHISPKNSKWLQENLTDMDAKVKAMIKLIEEDADSFARRAEMYYKKRPELMKLVEEFYRAYRALAERYDHATGELRQAHRTMAEAFPNQVPYVLQDDLVEGEPRTPEMPHPIRGFLDSGDLLKGGAYSEESDPGVSSRGLKQLHDMFGSAAKSGERKMKKVPKLDETTVGDAGKEAQAEVETLKRALEKIRAEKEAVFLQYQQSLEKLSSLERNLKEAGGLDERASRAEIEIKILKEALAKLESERDAGLLQHNKYLERISALENMITQLQEEAKGVNERAVKAEVEAQNLKQELSRLESEKEAGLLQYKQCIELISMLQSKISLAEDNARLLNELIEKAESEVKALKEALAKLNEEKYVAELRYEQCLERIAVMESEISRAENDVKRLNGEILMGAEKLQKAEEHCSLLERSNESLQLEAENLVHKIARKDHELSEKENELEKLQTSLQDEHSRFVQVETTLQTLQKLLSQSQDEQRALAEELQHKLQMLKDLEASNGDLQADLLQAKEENHDLNELNSTFSISVTNLTDEICNLKEMKEKLEEEVSLQVAQTNALQQEIDHLKEEIEGLNRRYQALLAQVQSVGLNPDCLSSSIKDLQEENMRLKDVCEKERDEREVLHGKLSSMNVFLEKNVALERSLLELNDKLEGSREKVKELESSCQLLQAEKSGIAAEKAIMLSQLQIMTENVQKILEKNALLETTLSSANVELEVLRTKSKGLEELCEMLKNEKHNLQNERGVLVSQLENVEQRLANLERRFTRLEEKYTDLEKEKESTNCQVKLLWDHLGVEKKERSYYVQSSLSQMAELENQVHRLQEERSLSKKEFEEELDKAVNAQVEIFILQKFIKDLEEKNLSLLYECQKHTEASKLSDKLIQDLETENLEQQVEVEFLLDEIEKLRMGIRQVFRSLQFGEHDGRMEEEQVSLMHILNDIEDLKSSLQTSEDEKEQLMVENLVLLTFFEQLGLEGGEVYSQKKVLEQEFEIIAGKHDLLQKENHELLEMSRQLMSEVSKGEQREKVLEGQLETQLEDLVRLQGSYGALQEENLKAIGESKSLSQNFSNLKEEMRILEEESSSTFEEAVALSTLSLVFENFGIERAEKLREVSENLSCLQAINEDLKKKIGLLGMKLESNDQENVVLKATIEKLQIELNEEKDLSDRLNCQLSLGQDFLRQKATELLEAKEKLEAANDLNAEYCRTIAQLKNECQESIAMREKIENQIIKLSEDSTDQKNEIESLHQANAYLEAEVDVLRIEVEERKTIEENLNLELLERTNEFELWEAEASSFYFDLQISSIREALLEDKVHELTASCDRLEEQNVTKDVEIQQMKERFSCLESEIGGLKAHLSAYVPVIACLRENIESLEQNALPRLKPLRTSSGRKGIESPIHYHGTKHQELENDEKSIVTDGISDLLRMQSKVKAIQNAVLEQRDRVAAEKDVDHNMDRNKMQDTEDQLKSPPKVAEQLELRDRSDRRDDIQMEMLVFDKEPSDKARSKKSKPEIAEVRIGSLMKDIQLDQVSDRSISRRTRSRRQSSGATDQMLELWESAEKDCIVHPVSRSPKQASPKSIYHRSKSKQKSRNSSMDLQIEKEVGIDRLEVSAPSAREPTSQGSRGRILERLASDHQNLMSLQTTVQDLKKRMQVMKKSKRANDAEFQRVKIQLEEVEEAVLQLSNTNDQLKKEIEKCPSSLDENASMGLEEAGSVRRKRVTEQARKRSEKIGRLQFEVQSIQYVLLKLEDEKKSKGKSRFSRSRTGIILTDFISSGRRIKARRKKGCFCGCARPSSPED</sequence>
<evidence type="ECO:0000256" key="1">
    <source>
        <dbReference type="ARBA" id="ARBA00023054"/>
    </source>
</evidence>
<feature type="coiled-coil region" evidence="3">
    <location>
        <begin position="729"/>
        <end position="844"/>
    </location>
</feature>
<feature type="compositionally biased region" description="Basic residues" evidence="4">
    <location>
        <begin position="1587"/>
        <end position="1597"/>
    </location>
</feature>
<dbReference type="Pfam" id="PF07765">
    <property type="entry name" value="KIP1"/>
    <property type="match status" value="1"/>
</dbReference>
<reference evidence="6" key="2">
    <citation type="journal article" date="2023" name="Plants (Basel)">
        <title>Annotation of the Turnera subulata (Passifloraceae) Draft Genome Reveals the S-Locus Evolved after the Divergence of Turneroideae from Passifloroideae in a Stepwise Manner.</title>
        <authorList>
            <person name="Henning P.M."/>
            <person name="Roalson E.H."/>
            <person name="Mir W."/>
            <person name="McCubbin A.G."/>
            <person name="Shore J.S."/>
        </authorList>
    </citation>
    <scope>NUCLEOTIDE SEQUENCE</scope>
    <source>
        <strain evidence="6">F60SS</strain>
    </source>
</reference>
<feature type="region of interest" description="Disordered" evidence="4">
    <location>
        <begin position="1575"/>
        <end position="1604"/>
    </location>
</feature>
<feature type="compositionally biased region" description="Basic and acidic residues" evidence="4">
    <location>
        <begin position="1452"/>
        <end position="1474"/>
    </location>
</feature>
<keyword evidence="1 3" id="KW-0175">Coiled coil</keyword>
<keyword evidence="7" id="KW-1185">Reference proteome</keyword>
<dbReference type="GO" id="GO:0005886">
    <property type="term" value="C:plasma membrane"/>
    <property type="evidence" value="ECO:0007669"/>
    <property type="project" value="TreeGrafter"/>
</dbReference>
<dbReference type="PROSITE" id="PS51774">
    <property type="entry name" value="NAB"/>
    <property type="match status" value="1"/>
</dbReference>
<comment type="similarity">
    <text evidence="2">Belongs to the NET family.</text>
</comment>
<feature type="region of interest" description="Disordered" evidence="4">
    <location>
        <begin position="1536"/>
        <end position="1557"/>
    </location>
</feature>
<dbReference type="SUPFAM" id="SSF57997">
    <property type="entry name" value="Tropomyosin"/>
    <property type="match status" value="1"/>
</dbReference>
<feature type="region of interest" description="Disordered" evidence="4">
    <location>
        <begin position="1452"/>
        <end position="1522"/>
    </location>
</feature>
<evidence type="ECO:0000256" key="4">
    <source>
        <dbReference type="SAM" id="MobiDB-lite"/>
    </source>
</evidence>
<dbReference type="PANTHER" id="PTHR32258:SF6">
    <property type="entry name" value="PROTEIN NETWORKED 1A"/>
    <property type="match status" value="1"/>
</dbReference>
<feature type="compositionally biased region" description="Basic and acidic residues" evidence="4">
    <location>
        <begin position="1482"/>
        <end position="1522"/>
    </location>
</feature>
<dbReference type="InterPro" id="IPR051861">
    <property type="entry name" value="NET_actin-binding_domain"/>
</dbReference>
<feature type="coiled-coil region" evidence="3">
    <location>
        <begin position="243"/>
        <end position="686"/>
    </location>
</feature>
<feature type="coiled-coil region" evidence="3">
    <location>
        <begin position="945"/>
        <end position="972"/>
    </location>
</feature>
<accession>A0A9Q0G5R1</accession>
<dbReference type="OrthoDB" id="10255522at2759"/>
<evidence type="ECO:0000313" key="7">
    <source>
        <dbReference type="Proteomes" id="UP001141552"/>
    </source>
</evidence>
<gene>
    <name evidence="6" type="ORF">Tsubulata_024926</name>
</gene>
<reference evidence="6" key="1">
    <citation type="submission" date="2022-02" db="EMBL/GenBank/DDBJ databases">
        <authorList>
            <person name="Henning P.M."/>
            <person name="McCubbin A.G."/>
            <person name="Shore J.S."/>
        </authorList>
    </citation>
    <scope>NUCLEOTIDE SEQUENCE</scope>
    <source>
        <strain evidence="6">F60SS</strain>
        <tissue evidence="6">Leaves</tissue>
    </source>
</reference>
<proteinExistence type="inferred from homology"/>
<dbReference type="GO" id="GO:0051015">
    <property type="term" value="F:actin filament binding"/>
    <property type="evidence" value="ECO:0007669"/>
    <property type="project" value="TreeGrafter"/>
</dbReference>
<comment type="caution">
    <text evidence="6">The sequence shown here is derived from an EMBL/GenBank/DDBJ whole genome shotgun (WGS) entry which is preliminary data.</text>
</comment>